<organism evidence="2 4">
    <name type="scientific">Mycobacterium kansasii</name>
    <dbReference type="NCBI Taxonomy" id="1768"/>
    <lineage>
        <taxon>Bacteria</taxon>
        <taxon>Bacillati</taxon>
        <taxon>Actinomycetota</taxon>
        <taxon>Actinomycetes</taxon>
        <taxon>Mycobacteriales</taxon>
        <taxon>Mycobacteriaceae</taxon>
        <taxon>Mycobacterium</taxon>
    </lineage>
</organism>
<evidence type="ECO:0000313" key="3">
    <source>
        <dbReference type="Proteomes" id="UP000188532"/>
    </source>
</evidence>
<comment type="caution">
    <text evidence="2">The sequence shown here is derived from an EMBL/GenBank/DDBJ whole genome shotgun (WGS) entry which is preliminary data.</text>
</comment>
<dbReference type="AlphaFoldDB" id="A0A1V3XAS7"/>
<dbReference type="EMBL" id="MVBN01000005">
    <property type="protein sequence ID" value="OOK72694.1"/>
    <property type="molecule type" value="Genomic_DNA"/>
</dbReference>
<dbReference type="EMBL" id="MVBM01000003">
    <property type="protein sequence ID" value="OOK76262.1"/>
    <property type="molecule type" value="Genomic_DNA"/>
</dbReference>
<evidence type="ECO:0000313" key="4">
    <source>
        <dbReference type="Proteomes" id="UP000189229"/>
    </source>
</evidence>
<gene>
    <name evidence="1" type="ORF">BZL29_4821</name>
    <name evidence="2" type="ORF">BZL30_3123</name>
</gene>
<sequence>MFDRKGFFSHSRMPVRAVRAKPAGDACRRRSVLALPGVADA</sequence>
<name>A0A1V3XAS7_MYCKA</name>
<reference evidence="3 4" key="1">
    <citation type="submission" date="2017-02" db="EMBL/GenBank/DDBJ databases">
        <title>Complete genome sequences of Mycobacterium kansasii strains isolated from rhesus macaques.</title>
        <authorList>
            <person name="Panda A."/>
            <person name="Nagaraj S."/>
            <person name="Zhao X."/>
            <person name="Tettelin H."/>
            <person name="Detolla L.J."/>
        </authorList>
    </citation>
    <scope>NUCLEOTIDE SEQUENCE [LARGE SCALE GENOMIC DNA]</scope>
    <source>
        <strain evidence="1 3">11-3469</strain>
        <strain evidence="2 4">11-3813</strain>
    </source>
</reference>
<evidence type="ECO:0000313" key="1">
    <source>
        <dbReference type="EMBL" id="OOK72694.1"/>
    </source>
</evidence>
<evidence type="ECO:0000313" key="2">
    <source>
        <dbReference type="EMBL" id="OOK76262.1"/>
    </source>
</evidence>
<dbReference type="Proteomes" id="UP000188532">
    <property type="component" value="Unassembled WGS sequence"/>
</dbReference>
<protein>
    <submittedName>
        <fullName evidence="2">Uncharacterized protein</fullName>
    </submittedName>
</protein>
<dbReference type="Proteomes" id="UP000189229">
    <property type="component" value="Unassembled WGS sequence"/>
</dbReference>
<accession>A0A1V3XAS7</accession>
<proteinExistence type="predicted"/>